<feature type="transmembrane region" description="Helical" evidence="1">
    <location>
        <begin position="249"/>
        <end position="267"/>
    </location>
</feature>
<keyword evidence="3" id="KW-1185">Reference proteome</keyword>
<evidence type="ECO:0000256" key="1">
    <source>
        <dbReference type="SAM" id="Phobius"/>
    </source>
</evidence>
<sequence length="279" mass="32801">MHSQPYMLNRALLEIRSSFIISPTFYLRFWFFLGSVLATGSIVGFWTVTLAPRPGSIQMKTWQTLAHLKSPLHQQLSLDYIQALDRKNIYRIETLQKILYALTQDQRLVAQLYVLEKQHQKKVLESTFHRRLWKNLWISFYVFMGSPCCFLGGFFLLRKYLRRMGYSFQGRLLFFRIATPSVFKLAGMLCWGYGGFLSYQVWTPSSWMVPQVNPFLFTSQELASSPLISRAHLEFLNIQQKKEVLQERWVQSLLFYGFCGGIFLGLGRRWCQLPRQNFG</sequence>
<dbReference type="Proteomes" id="UP000239425">
    <property type="component" value="Unassembled WGS sequence"/>
</dbReference>
<keyword evidence="1" id="KW-1133">Transmembrane helix</keyword>
<gene>
    <name evidence="2" type="ORF">HCUR_00302</name>
</gene>
<keyword evidence="1" id="KW-0812">Transmembrane</keyword>
<organism evidence="2 3">
    <name type="scientific">Holospora curviuscula</name>
    <dbReference type="NCBI Taxonomy" id="1082868"/>
    <lineage>
        <taxon>Bacteria</taxon>
        <taxon>Pseudomonadati</taxon>
        <taxon>Pseudomonadota</taxon>
        <taxon>Alphaproteobacteria</taxon>
        <taxon>Holosporales</taxon>
        <taxon>Holosporaceae</taxon>
        <taxon>Holospora</taxon>
    </lineage>
</organism>
<dbReference type="AlphaFoldDB" id="A0A2S5RDE7"/>
<dbReference type="EMBL" id="PHHC01000065">
    <property type="protein sequence ID" value="PPE05343.1"/>
    <property type="molecule type" value="Genomic_DNA"/>
</dbReference>
<protein>
    <submittedName>
        <fullName evidence="2">Uncharacterized protein</fullName>
    </submittedName>
</protein>
<name>A0A2S5RDE7_9PROT</name>
<feature type="transmembrane region" description="Helical" evidence="1">
    <location>
        <begin position="182"/>
        <end position="202"/>
    </location>
</feature>
<dbReference type="RefSeq" id="WP_104206437.1">
    <property type="nucleotide sequence ID" value="NZ_PHHC01000065.1"/>
</dbReference>
<comment type="caution">
    <text evidence="2">The sequence shown here is derived from an EMBL/GenBank/DDBJ whole genome shotgun (WGS) entry which is preliminary data.</text>
</comment>
<keyword evidence="1" id="KW-0472">Membrane</keyword>
<evidence type="ECO:0000313" key="3">
    <source>
        <dbReference type="Proteomes" id="UP000239425"/>
    </source>
</evidence>
<feature type="transmembrane region" description="Helical" evidence="1">
    <location>
        <begin position="138"/>
        <end position="161"/>
    </location>
</feature>
<accession>A0A2S5RDE7</accession>
<proteinExistence type="predicted"/>
<dbReference type="OrthoDB" id="9828199at2"/>
<reference evidence="2 3" key="1">
    <citation type="submission" date="2017-11" db="EMBL/GenBank/DDBJ databases">
        <title>Comparative genomic analysis of Holospora spp., intranuclear symbionts of paramecia.</title>
        <authorList>
            <person name="Garushyants S.K."/>
            <person name="Beliavskaya A."/>
            <person name="Malko D.B."/>
            <person name="Logacheva M.D."/>
            <person name="Rautian M.S."/>
            <person name="Gelfand M.S."/>
        </authorList>
    </citation>
    <scope>NUCLEOTIDE SEQUENCE [LARGE SCALE GENOMIC DNA]</scope>
    <source>
        <strain evidence="3">02AZ16</strain>
    </source>
</reference>
<evidence type="ECO:0000313" key="2">
    <source>
        <dbReference type="EMBL" id="PPE05343.1"/>
    </source>
</evidence>
<feature type="transmembrane region" description="Helical" evidence="1">
    <location>
        <begin position="25"/>
        <end position="46"/>
    </location>
</feature>